<dbReference type="Gene3D" id="3.30.565.10">
    <property type="entry name" value="Histidine kinase-like ATPase, C-terminal domain"/>
    <property type="match status" value="1"/>
</dbReference>
<evidence type="ECO:0000256" key="1">
    <source>
        <dbReference type="ARBA" id="ARBA00000085"/>
    </source>
</evidence>
<evidence type="ECO:0000259" key="5">
    <source>
        <dbReference type="PROSITE" id="PS50109"/>
    </source>
</evidence>
<gene>
    <name evidence="6" type="ORF">GETHPA_25210</name>
</gene>
<sequence length="410" mass="45153">MPVDQKAVSAQKFIFLSVTLVVCLLVGWWITLQIRESKALQEANIENLKAGRAMAWQMDSLRLLAITYQPDPASRPGTIEGRILKLPSLQERKWAIETLYPHVAVVPAPLAEDDPPLLDKAAYLTLRPEPLRAIEKARRTDIIRAASEGSFLALVVLFGFGLVYRKLAEEMDLKLRQHNFIAAVTHELKTPISALRVWTETLFSRSLTEEQRARIHGLMDRDLERLTELVGNLLDVARAEAGSLDLHPEPLELGPWVRTVSEGMDQRLGAGALGLQLELSPAVWAVVDAKAMATVLENLLSNAFKYAAEPRRTVVTLGEDGEEAVLVVSDRGHGIGAKDLSRLFQRFYRAGDEMTRQVPGTGIGLFLAREIVLRHGGTLQAASRGHGLGSAFTIRIPRIPPPGDEIVATG</sequence>
<dbReference type="Proteomes" id="UP001165089">
    <property type="component" value="Unassembled WGS sequence"/>
</dbReference>
<dbReference type="PROSITE" id="PS50109">
    <property type="entry name" value="HIS_KIN"/>
    <property type="match status" value="1"/>
</dbReference>
<dbReference type="SMART" id="SM00387">
    <property type="entry name" value="HATPase_c"/>
    <property type="match status" value="1"/>
</dbReference>
<keyword evidence="3" id="KW-0597">Phosphoprotein</keyword>
<accession>A0ABQ5Q8I7</accession>
<dbReference type="EMBL" id="BSDD01000005">
    <property type="protein sequence ID" value="GLH70988.1"/>
    <property type="molecule type" value="Genomic_DNA"/>
</dbReference>
<feature type="domain" description="Histidine kinase" evidence="5">
    <location>
        <begin position="183"/>
        <end position="400"/>
    </location>
</feature>
<dbReference type="InterPro" id="IPR004358">
    <property type="entry name" value="Sig_transdc_His_kin-like_C"/>
</dbReference>
<keyword evidence="4" id="KW-1133">Transmembrane helix</keyword>
<keyword evidence="7" id="KW-1185">Reference proteome</keyword>
<reference evidence="6 7" key="1">
    <citation type="journal article" date="2023" name="Antonie Van Leeuwenhoek">
        <title>Mesoterricola silvestris gen. nov., sp. nov., Mesoterricola sediminis sp. nov., Geothrix oryzae sp. nov., Geothrix edaphica sp. nov., Geothrix rubra sp. nov., and Geothrix limicola sp. nov., six novel members of Acidobacteriota isolated from soils.</title>
        <authorList>
            <person name="Itoh H."/>
            <person name="Sugisawa Y."/>
            <person name="Mise K."/>
            <person name="Xu Z."/>
            <person name="Kuniyasu M."/>
            <person name="Ushijima N."/>
            <person name="Kawano K."/>
            <person name="Kobayashi E."/>
            <person name="Shiratori Y."/>
            <person name="Masuda Y."/>
            <person name="Senoo K."/>
        </authorList>
    </citation>
    <scope>NUCLEOTIDE SEQUENCE [LARGE SCALE GENOMIC DNA]</scope>
    <source>
        <strain evidence="6 7">Red803</strain>
    </source>
</reference>
<dbReference type="PANTHER" id="PTHR43547">
    <property type="entry name" value="TWO-COMPONENT HISTIDINE KINASE"/>
    <property type="match status" value="1"/>
</dbReference>
<dbReference type="SUPFAM" id="SSF47384">
    <property type="entry name" value="Homodimeric domain of signal transducing histidine kinase"/>
    <property type="match status" value="1"/>
</dbReference>
<evidence type="ECO:0000256" key="2">
    <source>
        <dbReference type="ARBA" id="ARBA00012438"/>
    </source>
</evidence>
<dbReference type="Gene3D" id="1.10.287.130">
    <property type="match status" value="1"/>
</dbReference>
<feature type="transmembrane region" description="Helical" evidence="4">
    <location>
        <begin position="12"/>
        <end position="32"/>
    </location>
</feature>
<dbReference type="SUPFAM" id="SSF55874">
    <property type="entry name" value="ATPase domain of HSP90 chaperone/DNA topoisomerase II/histidine kinase"/>
    <property type="match status" value="1"/>
</dbReference>
<name>A0ABQ5Q8I7_9BACT</name>
<dbReference type="InterPro" id="IPR036890">
    <property type="entry name" value="HATPase_C_sf"/>
</dbReference>
<dbReference type="InterPro" id="IPR003661">
    <property type="entry name" value="HisK_dim/P_dom"/>
</dbReference>
<dbReference type="InterPro" id="IPR005467">
    <property type="entry name" value="His_kinase_dom"/>
</dbReference>
<dbReference type="PANTHER" id="PTHR43547:SF2">
    <property type="entry name" value="HYBRID SIGNAL TRANSDUCTION HISTIDINE KINASE C"/>
    <property type="match status" value="1"/>
</dbReference>
<dbReference type="Pfam" id="PF00512">
    <property type="entry name" value="HisKA"/>
    <property type="match status" value="1"/>
</dbReference>
<dbReference type="InterPro" id="IPR036097">
    <property type="entry name" value="HisK_dim/P_sf"/>
</dbReference>
<dbReference type="PRINTS" id="PR00344">
    <property type="entry name" value="BCTRLSENSOR"/>
</dbReference>
<evidence type="ECO:0000313" key="7">
    <source>
        <dbReference type="Proteomes" id="UP001165089"/>
    </source>
</evidence>
<dbReference type="EC" id="2.7.13.3" evidence="2"/>
<dbReference type="CDD" id="cd00082">
    <property type="entry name" value="HisKA"/>
    <property type="match status" value="1"/>
</dbReference>
<feature type="transmembrane region" description="Helical" evidence="4">
    <location>
        <begin position="142"/>
        <end position="164"/>
    </location>
</feature>
<proteinExistence type="predicted"/>
<evidence type="ECO:0000256" key="4">
    <source>
        <dbReference type="SAM" id="Phobius"/>
    </source>
</evidence>
<dbReference type="Pfam" id="PF02518">
    <property type="entry name" value="HATPase_c"/>
    <property type="match status" value="1"/>
</dbReference>
<dbReference type="InterPro" id="IPR003594">
    <property type="entry name" value="HATPase_dom"/>
</dbReference>
<dbReference type="SMART" id="SM00388">
    <property type="entry name" value="HisKA"/>
    <property type="match status" value="1"/>
</dbReference>
<evidence type="ECO:0000313" key="6">
    <source>
        <dbReference type="EMBL" id="GLH70988.1"/>
    </source>
</evidence>
<organism evidence="6 7">
    <name type="scientific">Geothrix rubra</name>
    <dbReference type="NCBI Taxonomy" id="2927977"/>
    <lineage>
        <taxon>Bacteria</taxon>
        <taxon>Pseudomonadati</taxon>
        <taxon>Acidobacteriota</taxon>
        <taxon>Holophagae</taxon>
        <taxon>Holophagales</taxon>
        <taxon>Holophagaceae</taxon>
        <taxon>Geothrix</taxon>
    </lineage>
</organism>
<keyword evidence="4" id="KW-0472">Membrane</keyword>
<dbReference type="RefSeq" id="WP_285726789.1">
    <property type="nucleotide sequence ID" value="NZ_BSDD01000005.1"/>
</dbReference>
<protein>
    <recommendedName>
        <fullName evidence="2">histidine kinase</fullName>
        <ecNumber evidence="2">2.7.13.3</ecNumber>
    </recommendedName>
</protein>
<keyword evidence="4" id="KW-0812">Transmembrane</keyword>
<comment type="caution">
    <text evidence="6">The sequence shown here is derived from an EMBL/GenBank/DDBJ whole genome shotgun (WGS) entry which is preliminary data.</text>
</comment>
<evidence type="ECO:0000256" key="3">
    <source>
        <dbReference type="ARBA" id="ARBA00022553"/>
    </source>
</evidence>
<comment type="catalytic activity">
    <reaction evidence="1">
        <text>ATP + protein L-histidine = ADP + protein N-phospho-L-histidine.</text>
        <dbReference type="EC" id="2.7.13.3"/>
    </reaction>
</comment>